<dbReference type="SMART" id="SM00150">
    <property type="entry name" value="SPEC"/>
    <property type="match status" value="6"/>
</dbReference>
<comment type="subcellular location">
    <subcellularLocation>
        <location evidence="1">Cytoplasm</location>
        <location evidence="1">Cytoskeleton</location>
    </subcellularLocation>
</comment>
<dbReference type="GO" id="GO:0051693">
    <property type="term" value="P:actin filament capping"/>
    <property type="evidence" value="ECO:0007669"/>
    <property type="project" value="UniProtKB-KW"/>
</dbReference>
<dbReference type="PANTHER" id="PTHR11915">
    <property type="entry name" value="SPECTRIN/FILAMIN RELATED CYTOSKELETAL PROTEIN"/>
    <property type="match status" value="1"/>
</dbReference>
<name>A0AAD8E4H1_DIPPU</name>
<evidence type="ECO:0000256" key="3">
    <source>
        <dbReference type="ARBA" id="ARBA00022467"/>
    </source>
</evidence>
<feature type="compositionally biased region" description="Basic and acidic residues" evidence="9">
    <location>
        <begin position="706"/>
        <end position="717"/>
    </location>
</feature>
<keyword evidence="11" id="KW-1185">Reference proteome</keyword>
<keyword evidence="3" id="KW-0117">Actin capping</keyword>
<feature type="region of interest" description="Disordered" evidence="9">
    <location>
        <begin position="101"/>
        <end position="123"/>
    </location>
</feature>
<feature type="compositionally biased region" description="Basic and acidic residues" evidence="9">
    <location>
        <begin position="659"/>
        <end position="673"/>
    </location>
</feature>
<feature type="compositionally biased region" description="Polar residues" evidence="9">
    <location>
        <begin position="740"/>
        <end position="750"/>
    </location>
</feature>
<dbReference type="GO" id="GO:0016020">
    <property type="term" value="C:membrane"/>
    <property type="evidence" value="ECO:0007669"/>
    <property type="project" value="UniProtKB-ARBA"/>
</dbReference>
<comment type="caution">
    <text evidence="10">The sequence shown here is derived from an EMBL/GenBank/DDBJ whole genome shotgun (WGS) entry which is preliminary data.</text>
</comment>
<dbReference type="Proteomes" id="UP001233999">
    <property type="component" value="Unassembled WGS sequence"/>
</dbReference>
<organism evidence="10 11">
    <name type="scientific">Diploptera punctata</name>
    <name type="common">Pacific beetle cockroach</name>
    <dbReference type="NCBI Taxonomy" id="6984"/>
    <lineage>
        <taxon>Eukaryota</taxon>
        <taxon>Metazoa</taxon>
        <taxon>Ecdysozoa</taxon>
        <taxon>Arthropoda</taxon>
        <taxon>Hexapoda</taxon>
        <taxon>Insecta</taxon>
        <taxon>Pterygota</taxon>
        <taxon>Neoptera</taxon>
        <taxon>Polyneoptera</taxon>
        <taxon>Dictyoptera</taxon>
        <taxon>Blattodea</taxon>
        <taxon>Blaberoidea</taxon>
        <taxon>Blaberidae</taxon>
        <taxon>Diplopterinae</taxon>
        <taxon>Diploptera</taxon>
    </lineage>
</organism>
<dbReference type="FunFam" id="1.20.58.60:FF:000019">
    <property type="entry name" value="Spectrin beta chain"/>
    <property type="match status" value="1"/>
</dbReference>
<dbReference type="Gene3D" id="1.20.58.60">
    <property type="match status" value="5"/>
</dbReference>
<dbReference type="InterPro" id="IPR018159">
    <property type="entry name" value="Spectrin/alpha-actinin"/>
</dbReference>
<evidence type="ECO:0000256" key="1">
    <source>
        <dbReference type="ARBA" id="ARBA00004245"/>
    </source>
</evidence>
<evidence type="ECO:0000256" key="5">
    <source>
        <dbReference type="ARBA" id="ARBA00022737"/>
    </source>
</evidence>
<dbReference type="FunFam" id="1.20.58.60:FF:000011">
    <property type="entry name" value="Spectrin beta chain"/>
    <property type="match status" value="1"/>
</dbReference>
<accession>A0AAD8E4H1</accession>
<reference evidence="10" key="1">
    <citation type="journal article" date="2023" name="IScience">
        <title>Live-bearing cockroach genome reveals convergent evolutionary mechanisms linked to viviparity in insects and beyond.</title>
        <authorList>
            <person name="Fouks B."/>
            <person name="Harrison M.C."/>
            <person name="Mikhailova A.A."/>
            <person name="Marchal E."/>
            <person name="English S."/>
            <person name="Carruthers M."/>
            <person name="Jennings E.C."/>
            <person name="Chiamaka E.L."/>
            <person name="Frigard R.A."/>
            <person name="Pippel M."/>
            <person name="Attardo G.M."/>
            <person name="Benoit J.B."/>
            <person name="Bornberg-Bauer E."/>
            <person name="Tobe S.S."/>
        </authorList>
    </citation>
    <scope>NUCLEOTIDE SEQUENCE</scope>
    <source>
        <strain evidence="10">Stay&amp;Tobe</strain>
    </source>
</reference>
<proteinExistence type="inferred from homology"/>
<comment type="similarity">
    <text evidence="2">Belongs to the spectrin family.</text>
</comment>
<feature type="coiled-coil region" evidence="8">
    <location>
        <begin position="197"/>
        <end position="231"/>
    </location>
</feature>
<keyword evidence="4" id="KW-0963">Cytoplasm</keyword>
<dbReference type="InterPro" id="IPR002017">
    <property type="entry name" value="Spectrin_repeat"/>
</dbReference>
<dbReference type="FunFam" id="1.20.58.60:FF:000018">
    <property type="entry name" value="Spectrin beta chain"/>
    <property type="match status" value="1"/>
</dbReference>
<keyword evidence="8" id="KW-0175">Coiled coil</keyword>
<keyword evidence="6" id="KW-0009">Actin-binding</keyword>
<evidence type="ECO:0000256" key="2">
    <source>
        <dbReference type="ARBA" id="ARBA00006826"/>
    </source>
</evidence>
<dbReference type="CDD" id="cd00176">
    <property type="entry name" value="SPEC"/>
    <property type="match status" value="3"/>
</dbReference>
<protein>
    <submittedName>
        <fullName evidence="10">Uncharacterized protein</fullName>
    </submittedName>
</protein>
<dbReference type="GO" id="GO:0005856">
    <property type="term" value="C:cytoskeleton"/>
    <property type="evidence" value="ECO:0007669"/>
    <property type="project" value="UniProtKB-SubCell"/>
</dbReference>
<feature type="compositionally biased region" description="Polar residues" evidence="9">
    <location>
        <begin position="822"/>
        <end position="840"/>
    </location>
</feature>
<feature type="non-terminal residue" evidence="10">
    <location>
        <position position="847"/>
    </location>
</feature>
<feature type="coiled-coil region" evidence="8">
    <location>
        <begin position="416"/>
        <end position="443"/>
    </location>
</feature>
<feature type="compositionally biased region" description="Basic residues" evidence="9">
    <location>
        <begin position="757"/>
        <end position="774"/>
    </location>
</feature>
<dbReference type="SUPFAM" id="SSF46966">
    <property type="entry name" value="Spectrin repeat"/>
    <property type="match status" value="5"/>
</dbReference>
<evidence type="ECO:0000313" key="11">
    <source>
        <dbReference type="Proteomes" id="UP001233999"/>
    </source>
</evidence>
<keyword evidence="7" id="KW-0206">Cytoskeleton</keyword>
<reference evidence="10" key="2">
    <citation type="submission" date="2023-05" db="EMBL/GenBank/DDBJ databases">
        <authorList>
            <person name="Fouks B."/>
        </authorList>
    </citation>
    <scope>NUCLEOTIDE SEQUENCE</scope>
    <source>
        <strain evidence="10">Stay&amp;Tobe</strain>
        <tissue evidence="10">Testes</tissue>
    </source>
</reference>
<feature type="compositionally biased region" description="Basic and acidic residues" evidence="9">
    <location>
        <begin position="811"/>
        <end position="821"/>
    </location>
</feature>
<dbReference type="AlphaFoldDB" id="A0AAD8E4H1"/>
<sequence>MIETQMAVKAKQVTELETQAEYLQRTAPEKMDVIQVKKSQVEQRFEQLKQPLLERQRQLEKKKEAFQFRRDVEDEENFWIGEKMPQATSQQNMVNSACSLSERLKKKESAQDTSGVNNGQKLIDEGHEDAPEFTKLIEELLARWQQLKDAVETRRNKLLQSEKAQQYFFDASEAESWMSEQELYMMVEDRGKDEISAQNLMKKHETLELAVEDYADTIRQLGETARQLTSEQHPDSDQIAVKQSQVDKLYAGLKDLAGERRAKLDEALQLFMLNREVDDLEQWIAEREVVAGSHELGQDYDHVTLLWERFKEFARDTEAIGSERVAAVNGIADQLISAGHSDSATIAEWKDGLNEAWQDLLELIETRTQMLAASRELHKFFHDCKDVLGRILEKQHSMSDELGRDAGSVSALQRKHQNFLQDLLTLQSQVQQIQEESAKLQASYAGDKAKEITNREAEVVSAWANLQGLCEGRRQKLADTGDLFKFFNMVRTLMLWMDDVVRQMNTSEKPRDVSGVELLMNNHQSLKAEIDAREDNFTACISLGKELLSRNHYASNEIKEKLLSLTNQRNSLLHRWEERWENLQLILEVYQFARDAAVAEAWLIAQEPYLMSQELGHTIDEVENLIKKHEAFEKSAAAQEERFGALERLTTFELKELKRRQEEEERKRQEELAAKQTPPPSSPEEQPSERGEGDVSSVAEQVQLNGEKEAETREATTRKLSTKAVTPSERPAPREARSAPSLSTKESGSASLDRKKDRSRSKSPFRSFRWKKGNKSPATGTGAHSDDEASLAHAAEHPSPGAEEDQFEGNLVRKHEWESTTKKASNSHNSDSEFVSSSALSMHESYE</sequence>
<evidence type="ECO:0000256" key="9">
    <source>
        <dbReference type="SAM" id="MobiDB-lite"/>
    </source>
</evidence>
<dbReference type="Pfam" id="PF00435">
    <property type="entry name" value="Spectrin"/>
    <property type="match status" value="7"/>
</dbReference>
<dbReference type="EMBL" id="JASPKZ010009790">
    <property type="protein sequence ID" value="KAJ9576491.1"/>
    <property type="molecule type" value="Genomic_DNA"/>
</dbReference>
<keyword evidence="5" id="KW-0677">Repeat</keyword>
<dbReference type="GO" id="GO:0003779">
    <property type="term" value="F:actin binding"/>
    <property type="evidence" value="ECO:0007669"/>
    <property type="project" value="UniProtKB-KW"/>
</dbReference>
<evidence type="ECO:0000256" key="7">
    <source>
        <dbReference type="ARBA" id="ARBA00023212"/>
    </source>
</evidence>
<gene>
    <name evidence="10" type="ORF">L9F63_006704</name>
</gene>
<dbReference type="GO" id="GO:0005737">
    <property type="term" value="C:cytoplasm"/>
    <property type="evidence" value="ECO:0007669"/>
    <property type="project" value="UniProtKB-ARBA"/>
</dbReference>
<evidence type="ECO:0000256" key="8">
    <source>
        <dbReference type="SAM" id="Coils"/>
    </source>
</evidence>
<feature type="compositionally biased region" description="Polar residues" evidence="9">
    <location>
        <begin position="111"/>
        <end position="120"/>
    </location>
</feature>
<evidence type="ECO:0000256" key="6">
    <source>
        <dbReference type="ARBA" id="ARBA00023203"/>
    </source>
</evidence>
<evidence type="ECO:0000313" key="10">
    <source>
        <dbReference type="EMBL" id="KAJ9576491.1"/>
    </source>
</evidence>
<evidence type="ECO:0000256" key="4">
    <source>
        <dbReference type="ARBA" id="ARBA00022490"/>
    </source>
</evidence>
<feature type="region of interest" description="Disordered" evidence="9">
    <location>
        <begin position="659"/>
        <end position="847"/>
    </location>
</feature>